<name>A0ABM0TU09_CAMSA</name>
<dbReference type="InterPro" id="IPR036093">
    <property type="entry name" value="NAC_dom_sf"/>
</dbReference>
<dbReference type="RefSeq" id="XP_010431404.1">
    <property type="nucleotide sequence ID" value="XM_010433102.1"/>
</dbReference>
<evidence type="ECO:0000259" key="6">
    <source>
        <dbReference type="PROSITE" id="PS51005"/>
    </source>
</evidence>
<dbReference type="Proteomes" id="UP000694864">
    <property type="component" value="Chromosome 9"/>
</dbReference>
<keyword evidence="4" id="KW-0804">Transcription</keyword>
<accession>A0ABM0TU09</accession>
<keyword evidence="5" id="KW-0539">Nucleus</keyword>
<keyword evidence="2" id="KW-0805">Transcription regulation</keyword>
<gene>
    <name evidence="8" type="primary">LOC104715718</name>
</gene>
<evidence type="ECO:0000313" key="8">
    <source>
        <dbReference type="RefSeq" id="XP_010431404.1"/>
    </source>
</evidence>
<reference evidence="7" key="1">
    <citation type="journal article" date="2014" name="Nat. Commun.">
        <title>The emerging biofuel crop Camelina sativa retains a highly undifferentiated hexaploid genome structure.</title>
        <authorList>
            <person name="Kagale S."/>
            <person name="Koh C."/>
            <person name="Nixon J."/>
            <person name="Bollina V."/>
            <person name="Clarke W.E."/>
            <person name="Tuteja R."/>
            <person name="Spillane C."/>
            <person name="Robinson S.J."/>
            <person name="Links M.G."/>
            <person name="Clarke C."/>
            <person name="Higgins E.E."/>
            <person name="Huebert T."/>
            <person name="Sharpe A.G."/>
            <person name="Parkin I.A."/>
        </authorList>
    </citation>
    <scope>NUCLEOTIDE SEQUENCE [LARGE SCALE GENOMIC DNA]</scope>
    <source>
        <strain evidence="7">cv. DH55</strain>
    </source>
</reference>
<feature type="domain" description="NAC" evidence="6">
    <location>
        <begin position="8"/>
        <end position="157"/>
    </location>
</feature>
<dbReference type="Gene3D" id="2.170.150.80">
    <property type="entry name" value="NAC domain"/>
    <property type="match status" value="1"/>
</dbReference>
<reference evidence="8" key="2">
    <citation type="submission" date="2025-08" db="UniProtKB">
        <authorList>
            <consortium name="RefSeq"/>
        </authorList>
    </citation>
    <scope>IDENTIFICATION</scope>
    <source>
        <tissue evidence="8">Leaf</tissue>
    </source>
</reference>
<dbReference type="GeneID" id="104715718"/>
<dbReference type="InterPro" id="IPR003441">
    <property type="entry name" value="NAC-dom"/>
</dbReference>
<evidence type="ECO:0000256" key="2">
    <source>
        <dbReference type="ARBA" id="ARBA00023015"/>
    </source>
</evidence>
<dbReference type="SUPFAM" id="SSF101941">
    <property type="entry name" value="NAC domain"/>
    <property type="match status" value="1"/>
</dbReference>
<dbReference type="PANTHER" id="PTHR31989">
    <property type="entry name" value="NAC DOMAIN-CONTAINING PROTEIN 82-RELATED"/>
    <property type="match status" value="1"/>
</dbReference>
<evidence type="ECO:0000313" key="7">
    <source>
        <dbReference type="Proteomes" id="UP000694864"/>
    </source>
</evidence>
<evidence type="ECO:0000256" key="5">
    <source>
        <dbReference type="ARBA" id="ARBA00023242"/>
    </source>
</evidence>
<evidence type="ECO:0000256" key="3">
    <source>
        <dbReference type="ARBA" id="ARBA00023125"/>
    </source>
</evidence>
<sequence>MDPIFRDLPPGFHFSPSNCEIAIYFLKNKALGLPMEARSIPEEECHDLFSKHPRDLPGYPGETHWYYFCRKRDSQVNPHNLWTPIEQESDVLDPKNNDALVGFSRRFGLVEMEEGSDDSCLSYDEEEAPKYDWFIDEISLPRTVADTDLVLCHVFGEEIEPQVIHDLPITEDGESVDNPAVFFGLLYN</sequence>
<evidence type="ECO:0000256" key="4">
    <source>
        <dbReference type="ARBA" id="ARBA00023163"/>
    </source>
</evidence>
<protein>
    <submittedName>
        <fullName evidence="8">NAC domain-containing protein 79</fullName>
    </submittedName>
</protein>
<proteinExistence type="predicted"/>
<keyword evidence="7" id="KW-1185">Reference proteome</keyword>
<evidence type="ECO:0000256" key="1">
    <source>
        <dbReference type="ARBA" id="ARBA00004123"/>
    </source>
</evidence>
<dbReference type="Pfam" id="PF02365">
    <property type="entry name" value="NAM"/>
    <property type="match status" value="1"/>
</dbReference>
<comment type="subcellular location">
    <subcellularLocation>
        <location evidence="1">Nucleus</location>
    </subcellularLocation>
</comment>
<dbReference type="PROSITE" id="PS51005">
    <property type="entry name" value="NAC"/>
    <property type="match status" value="1"/>
</dbReference>
<keyword evidence="3" id="KW-0238">DNA-binding</keyword>
<organism evidence="7 8">
    <name type="scientific">Camelina sativa</name>
    <name type="common">False flax</name>
    <name type="synonym">Myagrum sativum</name>
    <dbReference type="NCBI Taxonomy" id="90675"/>
    <lineage>
        <taxon>Eukaryota</taxon>
        <taxon>Viridiplantae</taxon>
        <taxon>Streptophyta</taxon>
        <taxon>Embryophyta</taxon>
        <taxon>Tracheophyta</taxon>
        <taxon>Spermatophyta</taxon>
        <taxon>Magnoliopsida</taxon>
        <taxon>eudicotyledons</taxon>
        <taxon>Gunneridae</taxon>
        <taxon>Pentapetalae</taxon>
        <taxon>rosids</taxon>
        <taxon>malvids</taxon>
        <taxon>Brassicales</taxon>
        <taxon>Brassicaceae</taxon>
        <taxon>Camelineae</taxon>
        <taxon>Camelina</taxon>
    </lineage>
</organism>